<reference evidence="2" key="1">
    <citation type="submission" date="2023-06" db="EMBL/GenBank/DDBJ databases">
        <title>Genome-scale phylogeny and comparative genomics of the fungal order Sordariales.</title>
        <authorList>
            <consortium name="Lawrence Berkeley National Laboratory"/>
            <person name="Hensen N."/>
            <person name="Bonometti L."/>
            <person name="Westerberg I."/>
            <person name="Brannstrom I.O."/>
            <person name="Guillou S."/>
            <person name="Cros-Aarteil S."/>
            <person name="Calhoun S."/>
            <person name="Haridas S."/>
            <person name="Kuo A."/>
            <person name="Mondo S."/>
            <person name="Pangilinan J."/>
            <person name="Riley R."/>
            <person name="Labutti K."/>
            <person name="Andreopoulos B."/>
            <person name="Lipzen A."/>
            <person name="Chen C."/>
            <person name="Yanf M."/>
            <person name="Daum C."/>
            <person name="Ng V."/>
            <person name="Clum A."/>
            <person name="Steindorff A."/>
            <person name="Ohm R."/>
            <person name="Martin F."/>
            <person name="Silar P."/>
            <person name="Natvig D."/>
            <person name="Lalanne C."/>
            <person name="Gautier V."/>
            <person name="Ament-Velasquez S.L."/>
            <person name="Kruys A."/>
            <person name="Hutchinson M.I."/>
            <person name="Powell A.J."/>
            <person name="Barry K."/>
            <person name="Miller A.N."/>
            <person name="Grigoriev I.V."/>
            <person name="Debuchy R."/>
            <person name="Gladieux P."/>
            <person name="Thoren M.H."/>
            <person name="Johannesson H."/>
        </authorList>
    </citation>
    <scope>NUCLEOTIDE SEQUENCE</scope>
    <source>
        <strain evidence="2">CBS 540.89</strain>
    </source>
</reference>
<feature type="chain" id="PRO_5041281198" description="Secreted protein" evidence="1">
    <location>
        <begin position="24"/>
        <end position="85"/>
    </location>
</feature>
<evidence type="ECO:0000313" key="3">
    <source>
        <dbReference type="Proteomes" id="UP001172159"/>
    </source>
</evidence>
<organism evidence="2 3">
    <name type="scientific">Apiosordaria backusii</name>
    <dbReference type="NCBI Taxonomy" id="314023"/>
    <lineage>
        <taxon>Eukaryota</taxon>
        <taxon>Fungi</taxon>
        <taxon>Dikarya</taxon>
        <taxon>Ascomycota</taxon>
        <taxon>Pezizomycotina</taxon>
        <taxon>Sordariomycetes</taxon>
        <taxon>Sordariomycetidae</taxon>
        <taxon>Sordariales</taxon>
        <taxon>Lasiosphaeriaceae</taxon>
        <taxon>Apiosordaria</taxon>
    </lineage>
</organism>
<dbReference type="AlphaFoldDB" id="A0AA40F029"/>
<name>A0AA40F029_9PEZI</name>
<accession>A0AA40F029</accession>
<dbReference type="EMBL" id="JAUKTV010000001">
    <property type="protein sequence ID" value="KAK0748631.1"/>
    <property type="molecule type" value="Genomic_DNA"/>
</dbReference>
<keyword evidence="1" id="KW-0732">Signal</keyword>
<keyword evidence="3" id="KW-1185">Reference proteome</keyword>
<evidence type="ECO:0008006" key="4">
    <source>
        <dbReference type="Google" id="ProtNLM"/>
    </source>
</evidence>
<evidence type="ECO:0000313" key="2">
    <source>
        <dbReference type="EMBL" id="KAK0748631.1"/>
    </source>
</evidence>
<sequence>MEYLFSWVVAVILCCSAPSYPEATILFPPILPADPVSSLLFETNRLCHAARPVVVHAVRLPVSWELISDCLGSRPPRPRWRLHLL</sequence>
<feature type="signal peptide" evidence="1">
    <location>
        <begin position="1"/>
        <end position="23"/>
    </location>
</feature>
<gene>
    <name evidence="2" type="ORF">B0T21DRAFT_356956</name>
</gene>
<evidence type="ECO:0000256" key="1">
    <source>
        <dbReference type="SAM" id="SignalP"/>
    </source>
</evidence>
<proteinExistence type="predicted"/>
<dbReference type="Proteomes" id="UP001172159">
    <property type="component" value="Unassembled WGS sequence"/>
</dbReference>
<protein>
    <recommendedName>
        <fullName evidence="4">Secreted protein</fullName>
    </recommendedName>
</protein>
<comment type="caution">
    <text evidence="2">The sequence shown here is derived from an EMBL/GenBank/DDBJ whole genome shotgun (WGS) entry which is preliminary data.</text>
</comment>